<keyword evidence="2" id="KW-1185">Reference proteome</keyword>
<sequence>MAAPQALSCACGATQPTRMRNAGTGTGRARDGMGSRGIERLDAGRLVVSFRAPAFGGYLFSCFPAGRSPGVRPPRAPLQRCLRDPASVDLRAAYCSARHPGTTSLFDSFRDQSDTEGHAFLAVLQDVCLLPAWRTRCSRGSKARFWDLIESRGIFEPTDGCACVHIIARGLAASIDLSVVLVYACAGTRWEQTR</sequence>
<accession>A0AAD6SV44</accession>
<dbReference type="AlphaFoldDB" id="A0AAD6SV44"/>
<name>A0AAD6SV44_9AGAR</name>
<comment type="caution">
    <text evidence="1">The sequence shown here is derived from an EMBL/GenBank/DDBJ whole genome shotgun (WGS) entry which is preliminary data.</text>
</comment>
<dbReference type="Proteomes" id="UP001218188">
    <property type="component" value="Unassembled WGS sequence"/>
</dbReference>
<evidence type="ECO:0000313" key="2">
    <source>
        <dbReference type="Proteomes" id="UP001218188"/>
    </source>
</evidence>
<dbReference type="EMBL" id="JARJCM010000057">
    <property type="protein sequence ID" value="KAJ7034393.1"/>
    <property type="molecule type" value="Genomic_DNA"/>
</dbReference>
<evidence type="ECO:0000313" key="1">
    <source>
        <dbReference type="EMBL" id="KAJ7034393.1"/>
    </source>
</evidence>
<reference evidence="1" key="1">
    <citation type="submission" date="2023-03" db="EMBL/GenBank/DDBJ databases">
        <title>Massive genome expansion in bonnet fungi (Mycena s.s.) driven by repeated elements and novel gene families across ecological guilds.</title>
        <authorList>
            <consortium name="Lawrence Berkeley National Laboratory"/>
            <person name="Harder C.B."/>
            <person name="Miyauchi S."/>
            <person name="Viragh M."/>
            <person name="Kuo A."/>
            <person name="Thoen E."/>
            <person name="Andreopoulos B."/>
            <person name="Lu D."/>
            <person name="Skrede I."/>
            <person name="Drula E."/>
            <person name="Henrissat B."/>
            <person name="Morin E."/>
            <person name="Kohler A."/>
            <person name="Barry K."/>
            <person name="LaButti K."/>
            <person name="Morin E."/>
            <person name="Salamov A."/>
            <person name="Lipzen A."/>
            <person name="Mereny Z."/>
            <person name="Hegedus B."/>
            <person name="Baldrian P."/>
            <person name="Stursova M."/>
            <person name="Weitz H."/>
            <person name="Taylor A."/>
            <person name="Grigoriev I.V."/>
            <person name="Nagy L.G."/>
            <person name="Martin F."/>
            <person name="Kauserud H."/>
        </authorList>
    </citation>
    <scope>NUCLEOTIDE SEQUENCE</scope>
    <source>
        <strain evidence="1">CBHHK200</strain>
    </source>
</reference>
<protein>
    <submittedName>
        <fullName evidence="1">Uncharacterized protein</fullName>
    </submittedName>
</protein>
<organism evidence="1 2">
    <name type="scientific">Mycena alexandri</name>
    <dbReference type="NCBI Taxonomy" id="1745969"/>
    <lineage>
        <taxon>Eukaryota</taxon>
        <taxon>Fungi</taxon>
        <taxon>Dikarya</taxon>
        <taxon>Basidiomycota</taxon>
        <taxon>Agaricomycotina</taxon>
        <taxon>Agaricomycetes</taxon>
        <taxon>Agaricomycetidae</taxon>
        <taxon>Agaricales</taxon>
        <taxon>Marasmiineae</taxon>
        <taxon>Mycenaceae</taxon>
        <taxon>Mycena</taxon>
    </lineage>
</organism>
<proteinExistence type="predicted"/>
<gene>
    <name evidence="1" type="ORF">C8F04DRAFT_572732</name>
</gene>